<proteinExistence type="inferred from homology"/>
<dbReference type="PRINTS" id="PR00424">
    <property type="entry name" value="ADENOSINER"/>
</dbReference>
<feature type="transmembrane region" description="Helical" evidence="11">
    <location>
        <begin position="119"/>
        <end position="139"/>
    </location>
</feature>
<dbReference type="InterPro" id="IPR017452">
    <property type="entry name" value="GPCR_Rhodpsn_7TM"/>
</dbReference>
<evidence type="ECO:0000313" key="13">
    <source>
        <dbReference type="Ensembl" id="ENSSFOP00015069062.1"/>
    </source>
</evidence>
<dbReference type="Ensembl" id="ENSSFOT00015046470.1">
    <property type="protein sequence ID" value="ENSSFOP00015069062.1"/>
    <property type="gene ID" value="ENSSFOG00015030138.1"/>
</dbReference>
<feature type="transmembrane region" description="Helical" evidence="11">
    <location>
        <begin position="261"/>
        <end position="279"/>
    </location>
</feature>
<dbReference type="Proteomes" id="UP000694397">
    <property type="component" value="Chromosome 15"/>
</dbReference>
<reference evidence="13 14" key="1">
    <citation type="submission" date="2019-04" db="EMBL/GenBank/DDBJ databases">
        <authorList>
            <consortium name="Wellcome Sanger Institute Data Sharing"/>
        </authorList>
    </citation>
    <scope>NUCLEOTIDE SEQUENCE [LARGE SCALE GENOMIC DNA]</scope>
</reference>
<dbReference type="PRINTS" id="PR00237">
    <property type="entry name" value="GPCRRHODOPSN"/>
</dbReference>
<keyword evidence="8 11" id="KW-0675">Receptor</keyword>
<evidence type="ECO:0000256" key="2">
    <source>
        <dbReference type="ARBA" id="ARBA00022475"/>
    </source>
</evidence>
<dbReference type="KEGG" id="sfm:108922845"/>
<dbReference type="GeneTree" id="ENSGT01030000234555"/>
<evidence type="ECO:0000256" key="9">
    <source>
        <dbReference type="ARBA" id="ARBA00023180"/>
    </source>
</evidence>
<dbReference type="RefSeq" id="XP_018588751.2">
    <property type="nucleotide sequence ID" value="XM_018733235.2"/>
</dbReference>
<keyword evidence="14" id="KW-1185">Reference proteome</keyword>
<dbReference type="GO" id="GO:0005886">
    <property type="term" value="C:plasma membrane"/>
    <property type="evidence" value="ECO:0007669"/>
    <property type="project" value="UniProtKB-SubCell"/>
</dbReference>
<dbReference type="InterPro" id="IPR000276">
    <property type="entry name" value="GPCR_Rhodpsn"/>
</dbReference>
<keyword evidence="3 11" id="KW-0812">Transmembrane</keyword>
<name>A0A8C9W5N8_SCLFO</name>
<accession>A0A8C9W5N8</accession>
<feature type="transmembrane region" description="Helical" evidence="11">
    <location>
        <begin position="160"/>
        <end position="181"/>
    </location>
</feature>
<gene>
    <name evidence="13" type="primary">LOC108922845</name>
</gene>
<evidence type="ECO:0000256" key="11">
    <source>
        <dbReference type="RuleBase" id="RU201114"/>
    </source>
</evidence>
<keyword evidence="2 11" id="KW-1003">Cell membrane</keyword>
<feature type="transmembrane region" description="Helical" evidence="11">
    <location>
        <begin position="299"/>
        <end position="319"/>
    </location>
</feature>
<dbReference type="AlphaFoldDB" id="A0A8C9W5N8"/>
<reference evidence="13" key="3">
    <citation type="submission" date="2025-09" db="UniProtKB">
        <authorList>
            <consortium name="Ensembl"/>
        </authorList>
    </citation>
    <scope>IDENTIFICATION</scope>
</reference>
<evidence type="ECO:0000313" key="14">
    <source>
        <dbReference type="Proteomes" id="UP000694397"/>
    </source>
</evidence>
<evidence type="ECO:0000256" key="4">
    <source>
        <dbReference type="ARBA" id="ARBA00022989"/>
    </source>
</evidence>
<feature type="transmembrane region" description="Helical" evidence="11">
    <location>
        <begin position="42"/>
        <end position="70"/>
    </location>
</feature>
<dbReference type="Pfam" id="PF00001">
    <property type="entry name" value="7tm_1"/>
    <property type="match status" value="1"/>
</dbReference>
<dbReference type="PANTHER" id="PTHR24246">
    <property type="entry name" value="OLFACTORY RECEPTOR AND ADENOSINE RECEPTOR"/>
    <property type="match status" value="1"/>
</dbReference>
<comment type="similarity">
    <text evidence="11">Belongs to the G-protein coupled receptor 1 family.</text>
</comment>
<evidence type="ECO:0000259" key="12">
    <source>
        <dbReference type="PROSITE" id="PS50262"/>
    </source>
</evidence>
<feature type="domain" description="G-protein coupled receptors family 1 profile" evidence="12">
    <location>
        <begin position="62"/>
        <end position="317"/>
    </location>
</feature>
<keyword evidence="10 11" id="KW-0807">Transducer</keyword>
<dbReference type="SMART" id="SM01381">
    <property type="entry name" value="7TM_GPCR_Srsx"/>
    <property type="match status" value="1"/>
</dbReference>
<keyword evidence="7 11" id="KW-1015">Disulfide bond</keyword>
<evidence type="ECO:0000256" key="10">
    <source>
        <dbReference type="ARBA" id="ARBA00023224"/>
    </source>
</evidence>
<evidence type="ECO:0000256" key="7">
    <source>
        <dbReference type="ARBA" id="ARBA00023157"/>
    </source>
</evidence>
<dbReference type="OrthoDB" id="9445642at2759"/>
<evidence type="ECO:0000256" key="1">
    <source>
        <dbReference type="ARBA" id="ARBA00004651"/>
    </source>
</evidence>
<dbReference type="PANTHER" id="PTHR24246:SF27">
    <property type="entry name" value="ADENOSINE RECEPTOR, ISOFORM A"/>
    <property type="match status" value="1"/>
</dbReference>
<dbReference type="PROSITE" id="PS50262">
    <property type="entry name" value="G_PROTEIN_RECEP_F1_2"/>
    <property type="match status" value="1"/>
</dbReference>
<comment type="subcellular location">
    <subcellularLocation>
        <location evidence="1 11">Cell membrane</location>
        <topology evidence="1 11">Multi-pass membrane protein</topology>
    </subcellularLocation>
</comment>
<evidence type="ECO:0000256" key="5">
    <source>
        <dbReference type="ARBA" id="ARBA00023040"/>
    </source>
</evidence>
<dbReference type="GO" id="GO:0001609">
    <property type="term" value="F:G protein-coupled adenosine receptor activity"/>
    <property type="evidence" value="ECO:0007669"/>
    <property type="project" value="UniProtKB-UniRule"/>
</dbReference>
<dbReference type="SUPFAM" id="SSF81321">
    <property type="entry name" value="Family A G protein-coupled receptor-like"/>
    <property type="match status" value="1"/>
</dbReference>
<evidence type="ECO:0000256" key="6">
    <source>
        <dbReference type="ARBA" id="ARBA00023136"/>
    </source>
</evidence>
<dbReference type="Gene3D" id="1.20.1070.10">
    <property type="entry name" value="Rhodopsin 7-helix transmembrane proteins"/>
    <property type="match status" value="1"/>
</dbReference>
<feature type="transmembrane region" description="Helical" evidence="11">
    <location>
        <begin position="82"/>
        <end position="107"/>
    </location>
</feature>
<keyword evidence="6 11" id="KW-0472">Membrane</keyword>
<feature type="transmembrane region" description="Helical" evidence="11">
    <location>
        <begin position="208"/>
        <end position="229"/>
    </location>
</feature>
<evidence type="ECO:0000256" key="3">
    <source>
        <dbReference type="ARBA" id="ARBA00022692"/>
    </source>
</evidence>
<reference evidence="13" key="2">
    <citation type="submission" date="2025-08" db="UniProtKB">
        <authorList>
            <consortium name="Ensembl"/>
        </authorList>
    </citation>
    <scope>IDENTIFICATION</scope>
</reference>
<keyword evidence="4 11" id="KW-1133">Transmembrane helix</keyword>
<dbReference type="GeneID" id="108922845"/>
<evidence type="ECO:0000256" key="8">
    <source>
        <dbReference type="ARBA" id="ARBA00023170"/>
    </source>
</evidence>
<sequence length="376" mass="41508">MQCHLPHLPSLQRCVFPVCVKTERKHRPGTEMSNMTSEQDSLWLVGVYSAAEVLTAVVACVGNGLVCWVFARTPVPWAPTHYFVASQAAADAGVGCLAVPFSVALGFQVELDRHVCRFLVVFILLLTQTSIFSLLAIAVDRSLFIRVPLRYADLVRPSRVKVIIAALWLLSFFIILLPYLLWPRASPQHGAAATFGPCVFEEAMDMRFMVYCVFLGCVLPPLLLMLLLYSRIFAVARQHLEQEQRGRGDGASSLLSRELRAARPLAAAVGVSYVCWLPLHIRNGLTLLHPPLRAPNWLTLAAIALSHANSAFNPLLYALKLTEFRRALRTTLWPQKPWTRGDAALNSHHDCILATCAGSRNTLDTQGHGATHPSSA</sequence>
<organism evidence="13 14">
    <name type="scientific">Scleropages formosus</name>
    <name type="common">Asian bonytongue</name>
    <name type="synonym">Osteoglossum formosum</name>
    <dbReference type="NCBI Taxonomy" id="113540"/>
    <lineage>
        <taxon>Eukaryota</taxon>
        <taxon>Metazoa</taxon>
        <taxon>Chordata</taxon>
        <taxon>Craniata</taxon>
        <taxon>Vertebrata</taxon>
        <taxon>Euteleostomi</taxon>
        <taxon>Actinopterygii</taxon>
        <taxon>Neopterygii</taxon>
        <taxon>Teleostei</taxon>
        <taxon>Osteoglossocephala</taxon>
        <taxon>Osteoglossomorpha</taxon>
        <taxon>Osteoglossiformes</taxon>
        <taxon>Osteoglossidae</taxon>
        <taxon>Scleropages</taxon>
    </lineage>
</organism>
<keyword evidence="5 11" id="KW-0297">G-protein coupled receptor</keyword>
<dbReference type="InterPro" id="IPR001634">
    <property type="entry name" value="Adenosn_rcpt"/>
</dbReference>
<keyword evidence="9 11" id="KW-0325">Glycoprotein</keyword>
<protein>
    <submittedName>
        <fullName evidence="13">Adenosine receptor A2b-like</fullName>
    </submittedName>
</protein>
<dbReference type="PROSITE" id="PS00237">
    <property type="entry name" value="G_PROTEIN_RECEP_F1_1"/>
    <property type="match status" value="1"/>
</dbReference>